<keyword evidence="2" id="KW-0677">Repeat</keyword>
<dbReference type="Pfam" id="PF00642">
    <property type="entry name" value="zf-CCCH"/>
    <property type="match status" value="1"/>
</dbReference>
<dbReference type="GO" id="GO:0003729">
    <property type="term" value="F:mRNA binding"/>
    <property type="evidence" value="ECO:0007669"/>
    <property type="project" value="InterPro"/>
</dbReference>
<keyword evidence="3 5" id="KW-0863">Zinc-finger</keyword>
<dbReference type="GO" id="GO:0008270">
    <property type="term" value="F:zinc ion binding"/>
    <property type="evidence" value="ECO:0007669"/>
    <property type="project" value="UniProtKB-KW"/>
</dbReference>
<feature type="region of interest" description="Disordered" evidence="6">
    <location>
        <begin position="209"/>
        <end position="249"/>
    </location>
</feature>
<evidence type="ECO:0000313" key="8">
    <source>
        <dbReference type="EMBL" id="VDD88936.1"/>
    </source>
</evidence>
<dbReference type="FunFam" id="4.10.1000.10:FF:000001">
    <property type="entry name" value="zinc finger CCCH domain-containing protein 15-like"/>
    <property type="match status" value="1"/>
</dbReference>
<reference evidence="8 9" key="2">
    <citation type="submission" date="2018-10" db="EMBL/GenBank/DDBJ databases">
        <authorList>
            <consortium name="Pathogen Informatics"/>
        </authorList>
    </citation>
    <scope>NUCLEOTIDE SEQUENCE [LARGE SCALE GENOMIC DNA]</scope>
</reference>
<evidence type="ECO:0000256" key="3">
    <source>
        <dbReference type="ARBA" id="ARBA00022771"/>
    </source>
</evidence>
<dbReference type="SMART" id="SM00356">
    <property type="entry name" value="ZnF_C3H1"/>
    <property type="match status" value="1"/>
</dbReference>
<dbReference type="AlphaFoldDB" id="A0A0N4V2H5"/>
<evidence type="ECO:0000256" key="5">
    <source>
        <dbReference type="PROSITE-ProRule" id="PRU00723"/>
    </source>
</evidence>
<dbReference type="InterPro" id="IPR000571">
    <property type="entry name" value="Znf_CCCH"/>
</dbReference>
<dbReference type="PANTHER" id="PTHR12547">
    <property type="entry name" value="CCCH ZINC FINGER/TIS11-RELATED"/>
    <property type="match status" value="1"/>
</dbReference>
<dbReference type="PANTHER" id="PTHR12547:SF18">
    <property type="entry name" value="PROTEIN TIS11"/>
    <property type="match status" value="1"/>
</dbReference>
<evidence type="ECO:0000256" key="4">
    <source>
        <dbReference type="ARBA" id="ARBA00022833"/>
    </source>
</evidence>
<feature type="region of interest" description="Disordered" evidence="6">
    <location>
        <begin position="310"/>
        <end position="331"/>
    </location>
</feature>
<dbReference type="STRING" id="51028.A0A0N4V2H5"/>
<dbReference type="EMBL" id="UXUI01007712">
    <property type="protein sequence ID" value="VDD88936.1"/>
    <property type="molecule type" value="Genomic_DNA"/>
</dbReference>
<reference evidence="10" key="1">
    <citation type="submission" date="2017-02" db="UniProtKB">
        <authorList>
            <consortium name="WormBaseParasite"/>
        </authorList>
    </citation>
    <scope>IDENTIFICATION</scope>
</reference>
<dbReference type="PROSITE" id="PS50103">
    <property type="entry name" value="ZF_C3H1"/>
    <property type="match status" value="1"/>
</dbReference>
<protein>
    <submittedName>
        <fullName evidence="10">C3H1-type domain-containing protein</fullName>
    </submittedName>
</protein>
<feature type="domain" description="C3H1-type" evidence="7">
    <location>
        <begin position="180"/>
        <end position="207"/>
    </location>
</feature>
<evidence type="ECO:0000256" key="6">
    <source>
        <dbReference type="SAM" id="MobiDB-lite"/>
    </source>
</evidence>
<sequence>MQSLTLPTPIWTTPLTPVSDHIRNYVINTNPVGSNATMYCSDKEPNKVYVFRGGFLQSVAVIPAELYSSNPANDMRQTTINSESMDQPTLQTSINIPTVSYINLVVQQVVPVKPQVISVVPIKAANYLSKSEKIQNKKKSAENASSLQLVPRHPCAIMPAMRLETEREIQQRKRHKEGVYKTVLCLPFKETGFCKFGVNCCFAHGEEELRAPSQKKEPETSKPLTVLPRPVRGGPKNSTSGRSDRSNDTFQSYSCFDSSDTSTNFGSLPSSYTTRSMFLNSEEDGEKVQNCEKRVYAKSFPSCVRQIRRELSPDGADDNNLSSEPIEENPDLLELVEQM</sequence>
<dbReference type="Proteomes" id="UP000274131">
    <property type="component" value="Unassembled WGS sequence"/>
</dbReference>
<evidence type="ECO:0000313" key="10">
    <source>
        <dbReference type="WBParaSite" id="EVEC_0000419901-mRNA-1"/>
    </source>
</evidence>
<dbReference type="InterPro" id="IPR036855">
    <property type="entry name" value="Znf_CCCH_sf"/>
</dbReference>
<evidence type="ECO:0000256" key="2">
    <source>
        <dbReference type="ARBA" id="ARBA00022737"/>
    </source>
</evidence>
<dbReference type="GO" id="GO:0043186">
    <property type="term" value="C:P granule"/>
    <property type="evidence" value="ECO:0007669"/>
    <property type="project" value="UniProtKB-ARBA"/>
</dbReference>
<dbReference type="SUPFAM" id="SSF90229">
    <property type="entry name" value="CCCH zinc finger"/>
    <property type="match status" value="1"/>
</dbReference>
<keyword evidence="4 5" id="KW-0862">Zinc</keyword>
<feature type="zinc finger region" description="C3H1-type" evidence="5">
    <location>
        <begin position="180"/>
        <end position="207"/>
    </location>
</feature>
<dbReference type="Gene3D" id="4.10.1000.10">
    <property type="entry name" value="Zinc finger, CCCH-type"/>
    <property type="match status" value="1"/>
</dbReference>
<proteinExistence type="predicted"/>
<accession>A0A0N4V2H5</accession>
<evidence type="ECO:0000256" key="1">
    <source>
        <dbReference type="ARBA" id="ARBA00022723"/>
    </source>
</evidence>
<keyword evidence="1 5" id="KW-0479">Metal-binding</keyword>
<gene>
    <name evidence="8" type="ORF">EVEC_LOCUS3907</name>
</gene>
<dbReference type="WBParaSite" id="EVEC_0000419901-mRNA-1">
    <property type="protein sequence ID" value="EVEC_0000419901-mRNA-1"/>
    <property type="gene ID" value="EVEC_0000419901"/>
</dbReference>
<evidence type="ECO:0000313" key="9">
    <source>
        <dbReference type="Proteomes" id="UP000274131"/>
    </source>
</evidence>
<evidence type="ECO:0000259" key="7">
    <source>
        <dbReference type="PROSITE" id="PS50103"/>
    </source>
</evidence>
<organism evidence="10">
    <name type="scientific">Enterobius vermicularis</name>
    <name type="common">Human pinworm</name>
    <dbReference type="NCBI Taxonomy" id="51028"/>
    <lineage>
        <taxon>Eukaryota</taxon>
        <taxon>Metazoa</taxon>
        <taxon>Ecdysozoa</taxon>
        <taxon>Nematoda</taxon>
        <taxon>Chromadorea</taxon>
        <taxon>Rhabditida</taxon>
        <taxon>Spirurina</taxon>
        <taxon>Oxyuridomorpha</taxon>
        <taxon>Oxyuroidea</taxon>
        <taxon>Oxyuridae</taxon>
        <taxon>Enterobius</taxon>
    </lineage>
</organism>
<name>A0A0N4V2H5_ENTVE</name>
<keyword evidence="9" id="KW-1185">Reference proteome</keyword>
<feature type="compositionally biased region" description="Basic and acidic residues" evidence="6">
    <location>
        <begin position="209"/>
        <end position="220"/>
    </location>
</feature>
<dbReference type="InterPro" id="IPR045877">
    <property type="entry name" value="ZFP36-like"/>
</dbReference>
<dbReference type="OrthoDB" id="410307at2759"/>